<proteinExistence type="predicted"/>
<organism evidence="2 3">
    <name type="scientific">Campylobacter mucosalis CCUG 21559</name>
    <dbReference type="NCBI Taxonomy" id="1032067"/>
    <lineage>
        <taxon>Bacteria</taxon>
        <taxon>Pseudomonadati</taxon>
        <taxon>Campylobacterota</taxon>
        <taxon>Epsilonproteobacteria</taxon>
        <taxon>Campylobacterales</taxon>
        <taxon>Campylobacteraceae</taxon>
        <taxon>Campylobacter</taxon>
    </lineage>
</organism>
<gene>
    <name evidence="2" type="ORF">CMUC_1088</name>
</gene>
<reference evidence="2 3" key="1">
    <citation type="submission" date="2016-07" db="EMBL/GenBank/DDBJ databases">
        <title>Comparative genomics of the Campylobacter concisus group.</title>
        <authorList>
            <person name="Miller W.G."/>
            <person name="Yee E."/>
            <person name="Chapman M.H."/>
            <person name="Huynh S."/>
            <person name="Bono J.L."/>
            <person name="On S.L.W."/>
            <person name="StLeger J."/>
            <person name="Foster G."/>
            <person name="Parker C.T."/>
        </authorList>
    </citation>
    <scope>NUCLEOTIDE SEQUENCE [LARGE SCALE GENOMIC DNA]</scope>
    <source>
        <strain evidence="2 3">CCUG 21559</strain>
    </source>
</reference>
<name>A0A6G5QGR3_9BACT</name>
<dbReference type="InterPro" id="IPR025217">
    <property type="entry name" value="DUF3944"/>
</dbReference>
<accession>A0A6G5QGR3</accession>
<dbReference type="Proteomes" id="UP000503264">
    <property type="component" value="Chromosome"/>
</dbReference>
<sequence>MAYKFDENLEFLRELESSQLNELVDILKGKDGDERWSQTPTSNGLFKRFYSDYKKYIEPIIADLVATRF</sequence>
<dbReference type="RefSeq" id="WP_171993806.1">
    <property type="nucleotide sequence ID" value="NZ_CP012542.1"/>
</dbReference>
<keyword evidence="3" id="KW-1185">Reference proteome</keyword>
<protein>
    <submittedName>
        <fullName evidence="2">Putative DUF3944 domain protein</fullName>
    </submittedName>
</protein>
<feature type="domain" description="DUF3944" evidence="1">
    <location>
        <begin position="3"/>
        <end position="36"/>
    </location>
</feature>
<dbReference type="EMBL" id="CP012542">
    <property type="protein sequence ID" value="QCD44868.1"/>
    <property type="molecule type" value="Genomic_DNA"/>
</dbReference>
<evidence type="ECO:0000313" key="3">
    <source>
        <dbReference type="Proteomes" id="UP000503264"/>
    </source>
</evidence>
<evidence type="ECO:0000313" key="2">
    <source>
        <dbReference type="EMBL" id="QCD44868.1"/>
    </source>
</evidence>
<evidence type="ECO:0000259" key="1">
    <source>
        <dbReference type="Pfam" id="PF13099"/>
    </source>
</evidence>
<dbReference type="Pfam" id="PF13099">
    <property type="entry name" value="DUF3944"/>
    <property type="match status" value="1"/>
</dbReference>
<dbReference type="AlphaFoldDB" id="A0A6G5QGR3"/>